<dbReference type="eggNOG" id="COG2834">
    <property type="taxonomic scope" value="Bacteria"/>
</dbReference>
<dbReference type="Gene3D" id="2.50.20.10">
    <property type="entry name" value="Lipoprotein localisation LolA/LolB/LppX"/>
    <property type="match status" value="1"/>
</dbReference>
<dbReference type="InterPro" id="IPR004564">
    <property type="entry name" value="OM_lipoprot_carrier_LolA-like"/>
</dbReference>
<dbReference type="RefSeq" id="WP_035713107.1">
    <property type="nucleotide sequence ID" value="NZ_CAMIFG010000195.1"/>
</dbReference>
<proteinExistence type="predicted"/>
<dbReference type="STRING" id="195105.CN97_01345"/>
<sequence length="200" mass="21916">MKIFSRVIAVILVLLMALPAFAQEVPLAELSRYLNGLRTAEAPFTQINADGSRAEGTVYIRRPGRMRFEYNAPVRNLVMAGGGQVAIFDAKSNSGPQQYPLSKTPLNLILAPTVDLGQARMVVGHGTQGSDTYVIAQDPRNPQYGQIRLVFSSNPIALKQWVITDEAGTQTTTQLGPLKLGENYAPSFFNIPLETAKRQR</sequence>
<dbReference type="Proteomes" id="UP000028826">
    <property type="component" value="Unassembled WGS sequence"/>
</dbReference>
<organism evidence="1 2">
    <name type="scientific">Haematobacter massiliensis</name>
    <dbReference type="NCBI Taxonomy" id="195105"/>
    <lineage>
        <taxon>Bacteria</taxon>
        <taxon>Pseudomonadati</taxon>
        <taxon>Pseudomonadota</taxon>
        <taxon>Alphaproteobacteria</taxon>
        <taxon>Rhodobacterales</taxon>
        <taxon>Paracoccaceae</taxon>
        <taxon>Haematobacter</taxon>
    </lineage>
</organism>
<dbReference type="InterPro" id="IPR029046">
    <property type="entry name" value="LolA/LolB/LppX"/>
</dbReference>
<dbReference type="PANTHER" id="PTHR35869:SF1">
    <property type="entry name" value="OUTER-MEMBRANE LIPOPROTEIN CARRIER PROTEIN"/>
    <property type="match status" value="1"/>
</dbReference>
<dbReference type="OrthoDB" id="9800501at2"/>
<comment type="caution">
    <text evidence="1">The sequence shown here is derived from an EMBL/GenBank/DDBJ whole genome shotgun (WGS) entry which is preliminary data.</text>
</comment>
<accession>A0A086XZD0</accession>
<name>A0A086XZD0_9RHOB</name>
<dbReference type="PANTHER" id="PTHR35869">
    <property type="entry name" value="OUTER-MEMBRANE LIPOPROTEIN CARRIER PROTEIN"/>
    <property type="match status" value="1"/>
</dbReference>
<reference evidence="1 2" key="1">
    <citation type="submission" date="2014-03" db="EMBL/GenBank/DDBJ databases">
        <title>Genome of Haematobacter massiliensis CCUG 47968.</title>
        <authorList>
            <person name="Wang D."/>
            <person name="Wang G."/>
        </authorList>
    </citation>
    <scope>NUCLEOTIDE SEQUENCE [LARGE SCALE GENOMIC DNA]</scope>
    <source>
        <strain evidence="1 2">CCUG 47968</strain>
    </source>
</reference>
<dbReference type="EMBL" id="JGYG01000011">
    <property type="protein sequence ID" value="KFI27380.1"/>
    <property type="molecule type" value="Genomic_DNA"/>
</dbReference>
<keyword evidence="2" id="KW-1185">Reference proteome</keyword>
<protein>
    <submittedName>
        <fullName evidence="1">Cell envelope biogenesis protein LolA</fullName>
    </submittedName>
</protein>
<dbReference type="SUPFAM" id="SSF89392">
    <property type="entry name" value="Prokaryotic lipoproteins and lipoprotein localization factors"/>
    <property type="match status" value="1"/>
</dbReference>
<dbReference type="AlphaFoldDB" id="A0A086XZD0"/>
<evidence type="ECO:0000313" key="1">
    <source>
        <dbReference type="EMBL" id="KFI27380.1"/>
    </source>
</evidence>
<dbReference type="CDD" id="cd16325">
    <property type="entry name" value="LolA"/>
    <property type="match status" value="1"/>
</dbReference>
<dbReference type="Pfam" id="PF03548">
    <property type="entry name" value="LolA"/>
    <property type="match status" value="1"/>
</dbReference>
<evidence type="ECO:0000313" key="2">
    <source>
        <dbReference type="Proteomes" id="UP000028826"/>
    </source>
</evidence>
<gene>
    <name evidence="1" type="ORF">CN97_01345</name>
</gene>